<evidence type="ECO:0000259" key="4">
    <source>
        <dbReference type="PROSITE" id="PS50987"/>
    </source>
</evidence>
<dbReference type="InterPro" id="IPR036388">
    <property type="entry name" value="WH-like_DNA-bd_sf"/>
</dbReference>
<evidence type="ECO:0000313" key="6">
    <source>
        <dbReference type="Proteomes" id="UP001310386"/>
    </source>
</evidence>
<organism evidence="5 6">
    <name type="scientific">Ferviditalea candida</name>
    <dbReference type="NCBI Taxonomy" id="3108399"/>
    <lineage>
        <taxon>Bacteria</taxon>
        <taxon>Bacillati</taxon>
        <taxon>Bacillota</taxon>
        <taxon>Bacilli</taxon>
        <taxon>Bacillales</taxon>
        <taxon>Paenibacillaceae</taxon>
        <taxon>Ferviditalea</taxon>
    </lineage>
</organism>
<dbReference type="EMBL" id="JAYJLD010000012">
    <property type="protein sequence ID" value="MEB3102004.1"/>
    <property type="molecule type" value="Genomic_DNA"/>
</dbReference>
<dbReference type="SUPFAM" id="SSF46785">
    <property type="entry name" value="Winged helix' DNA-binding domain"/>
    <property type="match status" value="1"/>
</dbReference>
<dbReference type="Gene3D" id="1.10.10.10">
    <property type="entry name" value="Winged helix-like DNA-binding domain superfamily/Winged helix DNA-binding domain"/>
    <property type="match status" value="1"/>
</dbReference>
<proteinExistence type="predicted"/>
<dbReference type="InterPro" id="IPR001845">
    <property type="entry name" value="HTH_ArsR_DNA-bd_dom"/>
</dbReference>
<name>A0ABU5ZHM0_9BACL</name>
<feature type="domain" description="HTH arsR-type" evidence="4">
    <location>
        <begin position="1"/>
        <end position="99"/>
    </location>
</feature>
<keyword evidence="6" id="KW-1185">Reference proteome</keyword>
<dbReference type="InterPro" id="IPR011991">
    <property type="entry name" value="ArsR-like_HTH"/>
</dbReference>
<dbReference type="PANTHER" id="PTHR33154:SF18">
    <property type="entry name" value="ARSENICAL RESISTANCE OPERON REPRESSOR"/>
    <property type="match status" value="1"/>
</dbReference>
<evidence type="ECO:0000256" key="1">
    <source>
        <dbReference type="ARBA" id="ARBA00023015"/>
    </source>
</evidence>
<keyword evidence="1" id="KW-0805">Transcription regulation</keyword>
<comment type="caution">
    <text evidence="5">The sequence shown here is derived from an EMBL/GenBank/DDBJ whole genome shotgun (WGS) entry which is preliminary data.</text>
</comment>
<evidence type="ECO:0000256" key="2">
    <source>
        <dbReference type="ARBA" id="ARBA00023125"/>
    </source>
</evidence>
<protein>
    <submittedName>
        <fullName evidence="5">Metalloregulator ArsR/SmtB family transcription factor</fullName>
    </submittedName>
</protein>
<dbReference type="PANTHER" id="PTHR33154">
    <property type="entry name" value="TRANSCRIPTIONAL REGULATOR, ARSR FAMILY"/>
    <property type="match status" value="1"/>
</dbReference>
<evidence type="ECO:0000256" key="3">
    <source>
        <dbReference type="ARBA" id="ARBA00023163"/>
    </source>
</evidence>
<dbReference type="SMART" id="SM00418">
    <property type="entry name" value="HTH_ARSR"/>
    <property type="match status" value="1"/>
</dbReference>
<dbReference type="PRINTS" id="PR00778">
    <property type="entry name" value="HTHARSR"/>
</dbReference>
<dbReference type="NCBIfam" id="NF033788">
    <property type="entry name" value="HTH_metalloreg"/>
    <property type="match status" value="1"/>
</dbReference>
<gene>
    <name evidence="5" type="ORF">VF724_10045</name>
</gene>
<dbReference type="InterPro" id="IPR036390">
    <property type="entry name" value="WH_DNA-bd_sf"/>
</dbReference>
<keyword evidence="2" id="KW-0238">DNA-binding</keyword>
<dbReference type="PROSITE" id="PS50987">
    <property type="entry name" value="HTH_ARSR_2"/>
    <property type="match status" value="1"/>
</dbReference>
<dbReference type="CDD" id="cd00090">
    <property type="entry name" value="HTH_ARSR"/>
    <property type="match status" value="1"/>
</dbReference>
<accession>A0ABU5ZHM0</accession>
<keyword evidence="3" id="KW-0804">Transcription</keyword>
<dbReference type="Proteomes" id="UP001310386">
    <property type="component" value="Unassembled WGS sequence"/>
</dbReference>
<dbReference type="Pfam" id="PF01022">
    <property type="entry name" value="HTH_5"/>
    <property type="match status" value="1"/>
</dbReference>
<sequence>MDETEKMSEIFKLLGDKTRLTILALLKERECCVCELVDILQTSQPNVSQHIRKLKAGGLVRERRHGQWIYYSLNQTSHPALEQILGLLPSQSGRIEESALNKCPI</sequence>
<dbReference type="RefSeq" id="WP_371754122.1">
    <property type="nucleotide sequence ID" value="NZ_JAYJLD010000012.1"/>
</dbReference>
<dbReference type="InterPro" id="IPR051081">
    <property type="entry name" value="HTH_MetalResp_TranReg"/>
</dbReference>
<evidence type="ECO:0000313" key="5">
    <source>
        <dbReference type="EMBL" id="MEB3102004.1"/>
    </source>
</evidence>
<reference evidence="5" key="1">
    <citation type="submission" date="2023-12" db="EMBL/GenBank/DDBJ databases">
        <title>Fervidustalea candida gen. nov., sp. nov., a novel member of the family Paenibacillaceae isolated from a geothermal area.</title>
        <authorList>
            <person name="Li W.-J."/>
            <person name="Jiao J.-Y."/>
            <person name="Chen Y."/>
        </authorList>
    </citation>
    <scope>NUCLEOTIDE SEQUENCE</scope>
    <source>
        <strain evidence="5">SYSU GA230002</strain>
    </source>
</reference>